<feature type="domain" description="FAS1" evidence="4">
    <location>
        <begin position="215"/>
        <end position="349"/>
    </location>
</feature>
<evidence type="ECO:0000259" key="4">
    <source>
        <dbReference type="PROSITE" id="PS50213"/>
    </source>
</evidence>
<dbReference type="OrthoDB" id="14252at2759"/>
<protein>
    <submittedName>
        <fullName evidence="5">FAS1 domain-containing protein</fullName>
    </submittedName>
</protein>
<dbReference type="SUPFAM" id="SSF82153">
    <property type="entry name" value="FAS1 domain"/>
    <property type="match status" value="5"/>
</dbReference>
<feature type="transmembrane region" description="Helical" evidence="2">
    <location>
        <begin position="861"/>
        <end position="882"/>
    </location>
</feature>
<dbReference type="SMART" id="SM00554">
    <property type="entry name" value="FAS1"/>
    <property type="match status" value="4"/>
</dbReference>
<dbReference type="InterPro" id="IPR000782">
    <property type="entry name" value="FAS1_domain"/>
</dbReference>
<dbReference type="PANTHER" id="PTHR10900">
    <property type="entry name" value="PERIOSTIN-RELATED"/>
    <property type="match status" value="1"/>
</dbReference>
<feature type="domain" description="FAS1" evidence="4">
    <location>
        <begin position="33"/>
        <end position="212"/>
    </location>
</feature>
<dbReference type="EMBL" id="KV425901">
    <property type="protein sequence ID" value="KZW00444.1"/>
    <property type="molecule type" value="Genomic_DNA"/>
</dbReference>
<evidence type="ECO:0000313" key="5">
    <source>
        <dbReference type="EMBL" id="KZW00444.1"/>
    </source>
</evidence>
<feature type="region of interest" description="Disordered" evidence="1">
    <location>
        <begin position="134"/>
        <end position="160"/>
    </location>
</feature>
<feature type="domain" description="FAS1" evidence="4">
    <location>
        <begin position="355"/>
        <end position="509"/>
    </location>
</feature>
<dbReference type="GO" id="GO:0005615">
    <property type="term" value="C:extracellular space"/>
    <property type="evidence" value="ECO:0007669"/>
    <property type="project" value="TreeGrafter"/>
</dbReference>
<keyword evidence="2" id="KW-1133">Transmembrane helix</keyword>
<dbReference type="Proteomes" id="UP000077266">
    <property type="component" value="Unassembled WGS sequence"/>
</dbReference>
<evidence type="ECO:0000256" key="1">
    <source>
        <dbReference type="SAM" id="MobiDB-lite"/>
    </source>
</evidence>
<dbReference type="STRING" id="1314781.A0A165NA62"/>
<dbReference type="InterPro" id="IPR036378">
    <property type="entry name" value="FAS1_dom_sf"/>
</dbReference>
<keyword evidence="3" id="KW-0732">Signal</keyword>
<dbReference type="Gene3D" id="2.30.180.10">
    <property type="entry name" value="FAS1 domain"/>
    <property type="match status" value="5"/>
</dbReference>
<dbReference type="PANTHER" id="PTHR10900:SF77">
    <property type="entry name" value="FI19380P1"/>
    <property type="match status" value="1"/>
</dbReference>
<keyword evidence="2" id="KW-0812">Transmembrane</keyword>
<organism evidence="5 6">
    <name type="scientific">Exidia glandulosa HHB12029</name>
    <dbReference type="NCBI Taxonomy" id="1314781"/>
    <lineage>
        <taxon>Eukaryota</taxon>
        <taxon>Fungi</taxon>
        <taxon>Dikarya</taxon>
        <taxon>Basidiomycota</taxon>
        <taxon>Agaricomycotina</taxon>
        <taxon>Agaricomycetes</taxon>
        <taxon>Auriculariales</taxon>
        <taxon>Exidiaceae</taxon>
        <taxon>Exidia</taxon>
    </lineage>
</organism>
<gene>
    <name evidence="5" type="ORF">EXIGLDRAFT_721961</name>
</gene>
<feature type="signal peptide" evidence="3">
    <location>
        <begin position="1"/>
        <end position="18"/>
    </location>
</feature>
<dbReference type="FunCoup" id="A0A165NA62">
    <property type="interactions" value="24"/>
</dbReference>
<proteinExistence type="predicted"/>
<reference evidence="5 6" key="1">
    <citation type="journal article" date="2016" name="Mol. Biol. Evol.">
        <title>Comparative Genomics of Early-Diverging Mushroom-Forming Fungi Provides Insights into the Origins of Lignocellulose Decay Capabilities.</title>
        <authorList>
            <person name="Nagy L.G."/>
            <person name="Riley R."/>
            <person name="Tritt A."/>
            <person name="Adam C."/>
            <person name="Daum C."/>
            <person name="Floudas D."/>
            <person name="Sun H."/>
            <person name="Yadav J.S."/>
            <person name="Pangilinan J."/>
            <person name="Larsson K.H."/>
            <person name="Matsuura K."/>
            <person name="Barry K."/>
            <person name="Labutti K."/>
            <person name="Kuo R."/>
            <person name="Ohm R.A."/>
            <person name="Bhattacharya S.S."/>
            <person name="Shirouzu T."/>
            <person name="Yoshinaga Y."/>
            <person name="Martin F.M."/>
            <person name="Grigoriev I.V."/>
            <person name="Hibbett D.S."/>
        </authorList>
    </citation>
    <scope>NUCLEOTIDE SEQUENCE [LARGE SCALE GENOMIC DNA]</scope>
    <source>
        <strain evidence="5 6">HHB12029</strain>
    </source>
</reference>
<dbReference type="InParanoid" id="A0A165NA62"/>
<dbReference type="Pfam" id="PF02469">
    <property type="entry name" value="Fasciclin"/>
    <property type="match status" value="4"/>
</dbReference>
<evidence type="ECO:0000313" key="6">
    <source>
        <dbReference type="Proteomes" id="UP000077266"/>
    </source>
</evidence>
<evidence type="ECO:0000256" key="2">
    <source>
        <dbReference type="SAM" id="Phobius"/>
    </source>
</evidence>
<keyword evidence="2" id="KW-0472">Membrane</keyword>
<feature type="domain" description="FAS1" evidence="4">
    <location>
        <begin position="512"/>
        <end position="654"/>
    </location>
</feature>
<dbReference type="InterPro" id="IPR050904">
    <property type="entry name" value="Adhesion/Biosynth-related"/>
</dbReference>
<feature type="chain" id="PRO_5007862950" evidence="3">
    <location>
        <begin position="19"/>
        <end position="904"/>
    </location>
</feature>
<sequence>MLLRLPLALLAALPLATAIQTPLAPDDAPRPLSRTLVDVLASDPNFTKLIRLLQITRLIPTLNKLNGSTIFAPNNDAIDRFNNKKPSNVFARALAAPQDDNIHEELRQHLFYHMLNETLDKLPSSVEFQPTLYFPRKPTEPPSKDPPPYPPWMPQPGGSLGGLPQRLRIAQRGDDNAFWVGVDSTGGGGVQLASDKGANTSNGIIYELEDVIEQPANIHQIITEHPQLSYLARIMPEDVAKTLHDGDALTLFLPVDKTWQKLHPIERLYLESDFSTQDVTNVVNMHTISAKGVKWTDKLTPDSKYSTAYGNEVEVKRGDGDELSVGGARVVTRDIYAANGVIHLVESLLVPEGALQLTPEKYLLALNCTKFVSLLHSVDLTDMINRTDSAITILAPGDDVLGVFDDPDDLPESGSEELRQLLQYHFIPGHWTPDQLVDGALIETALYPAGLAGGAQVLDVAVEKKGGKGKDKEKEKEKVDISFGGASIIGDPVQLPDLNVIIYMITRPLTPPDDPLKVAVQQLHMSIFLAGVFSTGLENTTRTHPRMTLIIPDNAAFEQLGLVTAYLLLPGSKVDLERVISHHALDGVYYADEISHGSALTYKTLEGSDVHLVRGKNGTLQVSGSGGWSGMEGKLATSNLLTTSGAIHEVSEVVLLPRSVPITNTKLAKAAKAGTMAGLVTRAGFDWILDGSPPPKGSPYATPDMEGAAWVLLAPTDDAFKEVNLTALHEDENALRDLVAQHIVPALPTSPPPLWGAPLYMGDAAAYTTGLSRDSYYGDVIFREVETVSNGKMNAAPTPQPRYVVGIRGARGTKALGDWAHVLAWGRSTAGSTGAGGGLVQIDAVLLPYQPPWYIKFGQPAALLVVGIAGIAGFWFVVWKFWTRDTTEATYEPLGGFARDDEDD</sequence>
<dbReference type="AlphaFoldDB" id="A0A165NA62"/>
<dbReference type="PROSITE" id="PS50213">
    <property type="entry name" value="FAS1"/>
    <property type="match status" value="4"/>
</dbReference>
<name>A0A165NA62_EXIGL</name>
<feature type="compositionally biased region" description="Pro residues" evidence="1">
    <location>
        <begin position="144"/>
        <end position="154"/>
    </location>
</feature>
<accession>A0A165NA62</accession>
<keyword evidence="6" id="KW-1185">Reference proteome</keyword>
<evidence type="ECO:0000256" key="3">
    <source>
        <dbReference type="SAM" id="SignalP"/>
    </source>
</evidence>